<gene>
    <name evidence="2" type="ORF">AMYX_34520</name>
</gene>
<accession>A0A7I9VQT0</accession>
<protein>
    <recommendedName>
        <fullName evidence="1">Zinc finger CGNR domain-containing protein</fullName>
    </recommendedName>
</protein>
<evidence type="ECO:0000259" key="1">
    <source>
        <dbReference type="Pfam" id="PF11706"/>
    </source>
</evidence>
<dbReference type="EMBL" id="BJTG01000008">
    <property type="protein sequence ID" value="GEJ58711.1"/>
    <property type="molecule type" value="Genomic_DNA"/>
</dbReference>
<dbReference type="InterPro" id="IPR010852">
    <property type="entry name" value="ABATE"/>
</dbReference>
<dbReference type="PANTHER" id="PTHR35525:SF3">
    <property type="entry name" value="BLL6575 PROTEIN"/>
    <property type="match status" value="1"/>
</dbReference>
<dbReference type="AlphaFoldDB" id="A0A7I9VQT0"/>
<dbReference type="Gene3D" id="1.10.3300.10">
    <property type="entry name" value="Jann2411-like domain"/>
    <property type="match status" value="1"/>
</dbReference>
<dbReference type="Pfam" id="PF11706">
    <property type="entry name" value="zf-CGNR"/>
    <property type="match status" value="1"/>
</dbReference>
<dbReference type="SUPFAM" id="SSF160904">
    <property type="entry name" value="Jann2411-like"/>
    <property type="match status" value="1"/>
</dbReference>
<name>A0A7I9VQT0_9BACT</name>
<dbReference type="PANTHER" id="PTHR35525">
    <property type="entry name" value="BLL6575 PROTEIN"/>
    <property type="match status" value="1"/>
</dbReference>
<evidence type="ECO:0000313" key="3">
    <source>
        <dbReference type="Proteomes" id="UP000503640"/>
    </source>
</evidence>
<feature type="domain" description="Zinc finger CGNR" evidence="1">
    <location>
        <begin position="159"/>
        <end position="204"/>
    </location>
</feature>
<dbReference type="Proteomes" id="UP000503640">
    <property type="component" value="Unassembled WGS sequence"/>
</dbReference>
<proteinExistence type="predicted"/>
<reference evidence="3" key="1">
    <citation type="journal article" date="2020" name="Appl. Environ. Microbiol.">
        <title>Diazotrophic Anaeromyxobacter Isolates from Soils.</title>
        <authorList>
            <person name="Masuda Y."/>
            <person name="Yamanaka H."/>
            <person name="Xu Z.X."/>
            <person name="Shiratori Y."/>
            <person name="Aono T."/>
            <person name="Amachi S."/>
            <person name="Senoo K."/>
            <person name="Itoh H."/>
        </authorList>
    </citation>
    <scope>NUCLEOTIDE SEQUENCE [LARGE SCALE GENOMIC DNA]</scope>
    <source>
        <strain evidence="3">R267</strain>
    </source>
</reference>
<dbReference type="InterPro" id="IPR021005">
    <property type="entry name" value="Znf_CGNR"/>
</dbReference>
<comment type="caution">
    <text evidence="2">The sequence shown here is derived from an EMBL/GenBank/DDBJ whole genome shotgun (WGS) entry which is preliminary data.</text>
</comment>
<evidence type="ECO:0000313" key="2">
    <source>
        <dbReference type="EMBL" id="GEJ58711.1"/>
    </source>
</evidence>
<dbReference type="RefSeq" id="WP_235969684.1">
    <property type="nucleotide sequence ID" value="NZ_BJTG01000008.1"/>
</dbReference>
<dbReference type="InterPro" id="IPR023286">
    <property type="entry name" value="ABATE_dom_sf"/>
</dbReference>
<keyword evidence="3" id="KW-1185">Reference proteome</keyword>
<organism evidence="2 3">
    <name type="scientific">Anaeromyxobacter diazotrophicus</name>
    <dbReference type="NCBI Taxonomy" id="2590199"/>
    <lineage>
        <taxon>Bacteria</taxon>
        <taxon>Pseudomonadati</taxon>
        <taxon>Myxococcota</taxon>
        <taxon>Myxococcia</taxon>
        <taxon>Myxococcales</taxon>
        <taxon>Cystobacterineae</taxon>
        <taxon>Anaeromyxobacteraceae</taxon>
        <taxon>Anaeromyxobacter</taxon>
    </lineage>
</organism>
<sequence length="211" mass="22892">MEAMKQRVFDRSGGHLAIDFVNTVGGMRPHRPREYLVGYADLLAFAVQTGSLAEGQAERIAELARERPAEAEAALAEARELREALHRVFEARVAGQRPAPADLALLNAALARALSHRRLAEGEGCCALGWDGALALDAPWWPIVAAAADLLASAGELSRVRVCGMSEEGECGWLFLDRTKARTRRWCSMQDCGNRAKARRHYAKVKGSGAG</sequence>
<dbReference type="Pfam" id="PF07336">
    <property type="entry name" value="ABATE"/>
    <property type="match status" value="1"/>
</dbReference>